<evidence type="ECO:0000313" key="2">
    <source>
        <dbReference type="Proteomes" id="UP001165308"/>
    </source>
</evidence>
<name>A0ABT0SLI1_9GAMM</name>
<dbReference type="RefSeq" id="WP_250078978.1">
    <property type="nucleotide sequence ID" value="NZ_JAMJPJ010000001.1"/>
</dbReference>
<proteinExistence type="predicted"/>
<comment type="caution">
    <text evidence="1">The sequence shown here is derived from an EMBL/GenBank/DDBJ whole genome shotgun (WGS) entry which is preliminary data.</text>
</comment>
<sequence>MSSALKPYALTPFAFKTPALKCIPLALALVTAVALSGCAREGFFDDRNLDYVDVEPGTSLSLPETRNAQRYGDALPVPEVASPSRLSAPSDVRPPQPLTLAGGIESAFVESREIGGQRWLVVAADAGTVWPLLESFVRSQPVDVTRVSPSQGVINLQQGQISLQSALRAGHSEVRCEQQGTSLANCLNALDDYLSARASAEGMLSSSLNAQRYTDQKSLAFRQEDGQWTVNIPYQTDRVWAELDHFLELDFDAEGQRELIEARPSDYAFVVDYTPRELRDFGLWTRMMKSLTNTSPYRVRLVLDPRGEEVVLRAQNAGERDLSAEHQRELLERVAGYLR</sequence>
<organism evidence="1 2">
    <name type="scientific">Halomonas llamarensis</name>
    <dbReference type="NCBI Taxonomy" id="2945104"/>
    <lineage>
        <taxon>Bacteria</taxon>
        <taxon>Pseudomonadati</taxon>
        <taxon>Pseudomonadota</taxon>
        <taxon>Gammaproteobacteria</taxon>
        <taxon>Oceanospirillales</taxon>
        <taxon>Halomonadaceae</taxon>
        <taxon>Halomonas</taxon>
    </lineage>
</organism>
<reference evidence="1" key="1">
    <citation type="submission" date="2022-05" db="EMBL/GenBank/DDBJ databases">
        <title>Halomonas geminus sp. nov. and Halomonas llamarensis sp. nov. isolated from high-altitude salars of the Atacama Desert.</title>
        <authorList>
            <person name="Hintersatz C."/>
            <person name="Rojas L.A."/>
            <person name="Wei T.-S."/>
            <person name="Kutschke S."/>
            <person name="Lehmann F."/>
            <person name="Jain R."/>
            <person name="Pollmann K."/>
        </authorList>
    </citation>
    <scope>NUCLEOTIDE SEQUENCE</scope>
    <source>
        <strain evidence="1">ATCHA</strain>
    </source>
</reference>
<dbReference type="Proteomes" id="UP001165308">
    <property type="component" value="Unassembled WGS sequence"/>
</dbReference>
<gene>
    <name evidence="1" type="primary">bamC</name>
    <name evidence="1" type="ORF">M8006_00520</name>
</gene>
<protein>
    <submittedName>
        <fullName evidence="1">Outer membrane protein assembly factor BamC</fullName>
    </submittedName>
</protein>
<evidence type="ECO:0000313" key="1">
    <source>
        <dbReference type="EMBL" id="MCL7928476.1"/>
    </source>
</evidence>
<keyword evidence="2" id="KW-1185">Reference proteome</keyword>
<accession>A0ABT0SLI1</accession>
<dbReference type="EMBL" id="JAMJPJ010000001">
    <property type="protein sequence ID" value="MCL7928476.1"/>
    <property type="molecule type" value="Genomic_DNA"/>
</dbReference>